<keyword evidence="4" id="KW-1185">Reference proteome</keyword>
<protein>
    <submittedName>
        <fullName evidence="3">Uncharacterized protein</fullName>
    </submittedName>
</protein>
<name>A0AA36MIG6_9DINO</name>
<dbReference type="Proteomes" id="UP001178507">
    <property type="component" value="Unassembled WGS sequence"/>
</dbReference>
<feature type="coiled-coil region" evidence="1">
    <location>
        <begin position="77"/>
        <end position="139"/>
    </location>
</feature>
<dbReference type="AlphaFoldDB" id="A0AA36MIG6"/>
<reference evidence="3" key="1">
    <citation type="submission" date="2023-08" db="EMBL/GenBank/DDBJ databases">
        <authorList>
            <person name="Chen Y."/>
            <person name="Shah S."/>
            <person name="Dougan E. K."/>
            <person name="Thang M."/>
            <person name="Chan C."/>
        </authorList>
    </citation>
    <scope>NUCLEOTIDE SEQUENCE</scope>
</reference>
<evidence type="ECO:0000256" key="2">
    <source>
        <dbReference type="SAM" id="MobiDB-lite"/>
    </source>
</evidence>
<proteinExistence type="predicted"/>
<evidence type="ECO:0000313" key="4">
    <source>
        <dbReference type="Proteomes" id="UP001178507"/>
    </source>
</evidence>
<comment type="caution">
    <text evidence="3">The sequence shown here is derived from an EMBL/GenBank/DDBJ whole genome shotgun (WGS) entry which is preliminary data.</text>
</comment>
<gene>
    <name evidence="3" type="ORF">EVOR1521_LOCUS3233</name>
</gene>
<dbReference type="EMBL" id="CAUJNA010000193">
    <property type="protein sequence ID" value="CAJ1373409.1"/>
    <property type="molecule type" value="Genomic_DNA"/>
</dbReference>
<evidence type="ECO:0000313" key="3">
    <source>
        <dbReference type="EMBL" id="CAJ1373409.1"/>
    </source>
</evidence>
<sequence length="350" mass="39186">MLEVAALRAEALQLRRLAEQQHQQAASASSRFRGELRTLRQSLRDEGILEDALEVEAEPEDPTKELQEALALSQGVSEELLSEAEALRRSLQEAEGALEEKRQSQQRSEDSFLECQEAAARLRGERDTARSELEELTTLASAFKGQAEGEICELRWLRLSVKLMRQEDADTLESLKESWSHGNRKWQASTRTLREKVNQRTAEVAKGDQAMHALEEKVASQGEQLQSFTAAALQELRQAQQTWEAQLQTERTLRQQVEAKLRDETAVPEALKPLEPVAPEAPEATGDMASSLEKERQEVRRLQSKLAEAEQTIGQLVVSNMPEPTKVAKPPQPDALRTALTGGEPRRRAS</sequence>
<keyword evidence="1" id="KW-0175">Coiled coil</keyword>
<feature type="compositionally biased region" description="Basic and acidic residues" evidence="2">
    <location>
        <begin position="292"/>
        <end position="301"/>
    </location>
</feature>
<evidence type="ECO:0000256" key="1">
    <source>
        <dbReference type="SAM" id="Coils"/>
    </source>
</evidence>
<organism evidence="3 4">
    <name type="scientific">Effrenium voratum</name>
    <dbReference type="NCBI Taxonomy" id="2562239"/>
    <lineage>
        <taxon>Eukaryota</taxon>
        <taxon>Sar</taxon>
        <taxon>Alveolata</taxon>
        <taxon>Dinophyceae</taxon>
        <taxon>Suessiales</taxon>
        <taxon>Symbiodiniaceae</taxon>
        <taxon>Effrenium</taxon>
    </lineage>
</organism>
<feature type="region of interest" description="Disordered" evidence="2">
    <location>
        <begin position="275"/>
        <end position="350"/>
    </location>
</feature>
<accession>A0AA36MIG6</accession>
<feature type="compositionally biased region" description="Low complexity" evidence="2">
    <location>
        <begin position="275"/>
        <end position="284"/>
    </location>
</feature>